<evidence type="ECO:0000313" key="6">
    <source>
        <dbReference type="EMBL" id="XBH16124.1"/>
    </source>
</evidence>
<dbReference type="AlphaFoldDB" id="A0AAU7DEL8"/>
<dbReference type="PROSITE" id="PS00041">
    <property type="entry name" value="HTH_ARAC_FAMILY_1"/>
    <property type="match status" value="1"/>
</dbReference>
<keyword evidence="1" id="KW-0805">Transcription regulation</keyword>
<reference evidence="6" key="1">
    <citation type="submission" date="2023-03" db="EMBL/GenBank/DDBJ databases">
        <title>Edaphobacter sp.</title>
        <authorList>
            <person name="Huber K.J."/>
            <person name="Papendorf J."/>
            <person name="Pilke C."/>
            <person name="Bunk B."/>
            <person name="Sproeer C."/>
            <person name="Pester M."/>
        </authorList>
    </citation>
    <scope>NUCLEOTIDE SEQUENCE</scope>
    <source>
        <strain evidence="6">DSM 110680</strain>
    </source>
</reference>
<gene>
    <name evidence="6" type="ORF">P8935_16295</name>
</gene>
<dbReference type="SUPFAM" id="SSF51182">
    <property type="entry name" value="RmlC-like cupins"/>
    <property type="match status" value="1"/>
</dbReference>
<organism evidence="6">
    <name type="scientific">Telmatobacter sp. DSM 110680</name>
    <dbReference type="NCBI Taxonomy" id="3036704"/>
    <lineage>
        <taxon>Bacteria</taxon>
        <taxon>Pseudomonadati</taxon>
        <taxon>Acidobacteriota</taxon>
        <taxon>Terriglobia</taxon>
        <taxon>Terriglobales</taxon>
        <taxon>Acidobacteriaceae</taxon>
        <taxon>Telmatobacter</taxon>
    </lineage>
</organism>
<dbReference type="PANTHER" id="PTHR11019:SF159">
    <property type="entry name" value="TRANSCRIPTIONAL REGULATOR-RELATED"/>
    <property type="match status" value="1"/>
</dbReference>
<evidence type="ECO:0000256" key="4">
    <source>
        <dbReference type="SAM" id="Coils"/>
    </source>
</evidence>
<evidence type="ECO:0000256" key="2">
    <source>
        <dbReference type="ARBA" id="ARBA00023125"/>
    </source>
</evidence>
<dbReference type="PRINTS" id="PR00032">
    <property type="entry name" value="HTHARAC"/>
</dbReference>
<keyword evidence="4" id="KW-0175">Coiled coil</keyword>
<dbReference type="GO" id="GO:0003700">
    <property type="term" value="F:DNA-binding transcription factor activity"/>
    <property type="evidence" value="ECO:0007669"/>
    <property type="project" value="InterPro"/>
</dbReference>
<dbReference type="InterPro" id="IPR011051">
    <property type="entry name" value="RmlC_Cupin_sf"/>
</dbReference>
<dbReference type="Pfam" id="PF12833">
    <property type="entry name" value="HTH_18"/>
    <property type="match status" value="1"/>
</dbReference>
<protein>
    <submittedName>
        <fullName evidence="6">Helix-turn-helix transcriptional regulator</fullName>
    </submittedName>
</protein>
<dbReference type="InterPro" id="IPR009057">
    <property type="entry name" value="Homeodomain-like_sf"/>
</dbReference>
<evidence type="ECO:0000256" key="3">
    <source>
        <dbReference type="ARBA" id="ARBA00023163"/>
    </source>
</evidence>
<dbReference type="SMART" id="SM00342">
    <property type="entry name" value="HTH_ARAC"/>
    <property type="match status" value="1"/>
</dbReference>
<proteinExistence type="predicted"/>
<dbReference type="InterPro" id="IPR018062">
    <property type="entry name" value="HTH_AraC-typ_CS"/>
</dbReference>
<dbReference type="Pfam" id="PF02311">
    <property type="entry name" value="AraC_binding"/>
    <property type="match status" value="1"/>
</dbReference>
<dbReference type="InterPro" id="IPR003313">
    <property type="entry name" value="AraC-bd"/>
</dbReference>
<dbReference type="EMBL" id="CP121196">
    <property type="protein sequence ID" value="XBH16124.1"/>
    <property type="molecule type" value="Genomic_DNA"/>
</dbReference>
<dbReference type="CDD" id="cd06124">
    <property type="entry name" value="cupin_NimR-like_N"/>
    <property type="match status" value="1"/>
</dbReference>
<feature type="coiled-coil region" evidence="4">
    <location>
        <begin position="122"/>
        <end position="149"/>
    </location>
</feature>
<dbReference type="Gene3D" id="2.60.120.10">
    <property type="entry name" value="Jelly Rolls"/>
    <property type="match status" value="1"/>
</dbReference>
<evidence type="ECO:0000256" key="1">
    <source>
        <dbReference type="ARBA" id="ARBA00023015"/>
    </source>
</evidence>
<keyword evidence="2" id="KW-0238">DNA-binding</keyword>
<dbReference type="InterPro" id="IPR020449">
    <property type="entry name" value="Tscrpt_reg_AraC-type_HTH"/>
</dbReference>
<dbReference type="InterPro" id="IPR014710">
    <property type="entry name" value="RmlC-like_jellyroll"/>
</dbReference>
<feature type="domain" description="HTH araC/xylS-type" evidence="5">
    <location>
        <begin position="167"/>
        <end position="264"/>
    </location>
</feature>
<accession>A0AAU7DEL8</accession>
<dbReference type="PANTHER" id="PTHR11019">
    <property type="entry name" value="HTH-TYPE TRANSCRIPTIONAL REGULATOR NIMR"/>
    <property type="match status" value="1"/>
</dbReference>
<keyword evidence="3" id="KW-0804">Transcription</keyword>
<evidence type="ECO:0000259" key="5">
    <source>
        <dbReference type="PROSITE" id="PS01124"/>
    </source>
</evidence>
<dbReference type="PROSITE" id="PS01124">
    <property type="entry name" value="HTH_ARAC_FAMILY_2"/>
    <property type="match status" value="1"/>
</dbReference>
<dbReference type="InterPro" id="IPR018060">
    <property type="entry name" value="HTH_AraC"/>
</dbReference>
<dbReference type="Gene3D" id="1.10.10.60">
    <property type="entry name" value="Homeodomain-like"/>
    <property type="match status" value="1"/>
</dbReference>
<dbReference type="GO" id="GO:0043565">
    <property type="term" value="F:sequence-specific DNA binding"/>
    <property type="evidence" value="ECO:0007669"/>
    <property type="project" value="InterPro"/>
</dbReference>
<sequence length="275" mass="30585">MRHNISRMRQAEILREFDPPRGAAVSALAYEYPAGALVPDHAHGSDQLIYAIEGIMEVSSGRSVWTIPPQFALWIPAKAVHRIRMIGEVRMRTLYFRPGVVSRRPPQCSVLYVGLLLRELIVEAVRLRLLRLQNRLERALRDLLSAQLANATAAPIGLTMPSELRALAIAHAIAHNPANLKPLASLCADAGVSVRTIQRIYRREIGIDIDTWRRQVRLTRAVQLLVAGGSVKEVAFAVGYRQSSAFVKAFRRLFGLTPKVWTAGLRSTSGPYGLR</sequence>
<name>A0AAU7DEL8_9BACT</name>
<dbReference type="SUPFAM" id="SSF46689">
    <property type="entry name" value="Homeodomain-like"/>
    <property type="match status" value="1"/>
</dbReference>
<dbReference type="RefSeq" id="WP_348261355.1">
    <property type="nucleotide sequence ID" value="NZ_CP121196.1"/>
</dbReference>